<proteinExistence type="predicted"/>
<dbReference type="AlphaFoldDB" id="A0A0E9VF68"/>
<name>A0A0E9VF68_ANGAN</name>
<evidence type="ECO:0000313" key="1">
    <source>
        <dbReference type="EMBL" id="JAH76110.1"/>
    </source>
</evidence>
<dbReference type="EMBL" id="GBXM01032467">
    <property type="protein sequence ID" value="JAH76110.1"/>
    <property type="molecule type" value="Transcribed_RNA"/>
</dbReference>
<accession>A0A0E9VF68</accession>
<dbReference type="EMBL" id="GBXM01033442">
    <property type="protein sequence ID" value="JAH75135.1"/>
    <property type="molecule type" value="Transcribed_RNA"/>
</dbReference>
<organism evidence="1">
    <name type="scientific">Anguilla anguilla</name>
    <name type="common">European freshwater eel</name>
    <name type="synonym">Muraena anguilla</name>
    <dbReference type="NCBI Taxonomy" id="7936"/>
    <lineage>
        <taxon>Eukaryota</taxon>
        <taxon>Metazoa</taxon>
        <taxon>Chordata</taxon>
        <taxon>Craniata</taxon>
        <taxon>Vertebrata</taxon>
        <taxon>Euteleostomi</taxon>
        <taxon>Actinopterygii</taxon>
        <taxon>Neopterygii</taxon>
        <taxon>Teleostei</taxon>
        <taxon>Anguilliformes</taxon>
        <taxon>Anguillidae</taxon>
        <taxon>Anguilla</taxon>
    </lineage>
</organism>
<sequence>MASIVGLNGLFSSLYHVTLC</sequence>
<protein>
    <submittedName>
        <fullName evidence="1">Uncharacterized protein</fullName>
    </submittedName>
</protein>
<reference evidence="1" key="2">
    <citation type="journal article" date="2015" name="Fish Shellfish Immunol.">
        <title>Early steps in the European eel (Anguilla anguilla)-Vibrio vulnificus interaction in the gills: Role of the RtxA13 toxin.</title>
        <authorList>
            <person name="Callol A."/>
            <person name="Pajuelo D."/>
            <person name="Ebbesson L."/>
            <person name="Teles M."/>
            <person name="MacKenzie S."/>
            <person name="Amaro C."/>
        </authorList>
    </citation>
    <scope>NUCLEOTIDE SEQUENCE</scope>
</reference>
<reference evidence="1" key="1">
    <citation type="submission" date="2014-11" db="EMBL/GenBank/DDBJ databases">
        <authorList>
            <person name="Amaro Gonzalez C."/>
        </authorList>
    </citation>
    <scope>NUCLEOTIDE SEQUENCE</scope>
</reference>